<dbReference type="GO" id="GO:0043165">
    <property type="term" value="P:Gram-negative-bacterium-type cell outer membrane assembly"/>
    <property type="evidence" value="ECO:0007669"/>
    <property type="project" value="InterPro"/>
</dbReference>
<name>A0A2P4ER44_9GAMM</name>
<evidence type="ECO:0000313" key="9">
    <source>
        <dbReference type="EMBL" id="POB01107.1"/>
    </source>
</evidence>
<feature type="signal peptide" evidence="7">
    <location>
        <begin position="1"/>
        <end position="42"/>
    </location>
</feature>
<keyword evidence="6 7" id="KW-0413">Isomerase</keyword>
<keyword evidence="2 7" id="KW-0677">Repeat</keyword>
<dbReference type="Gene3D" id="3.10.50.40">
    <property type="match status" value="2"/>
</dbReference>
<dbReference type="PANTHER" id="PTHR47637:SF1">
    <property type="entry name" value="CHAPERONE SURA"/>
    <property type="match status" value="1"/>
</dbReference>
<keyword evidence="4 7" id="KW-0697">Rotamase</keyword>
<comment type="domain">
    <text evidence="7">The PPIase activity resides only in the second parvulin domain. The N-terminal region and the C-terminal tail are necessary and sufficient for the chaperone activity of SurA. The PPIase activity is dispensable for SurA to function as a chaperone. The N-terminal region and the C-terminal tail are also required for porin recognition.</text>
</comment>
<evidence type="ECO:0000256" key="7">
    <source>
        <dbReference type="HAMAP-Rule" id="MF_01183"/>
    </source>
</evidence>
<dbReference type="AlphaFoldDB" id="A0A2P4ER44"/>
<keyword evidence="1 7" id="KW-0732">Signal</keyword>
<evidence type="ECO:0000259" key="8">
    <source>
        <dbReference type="PROSITE" id="PS50198"/>
    </source>
</evidence>
<dbReference type="SUPFAM" id="SSF109998">
    <property type="entry name" value="Triger factor/SurA peptide-binding domain-like"/>
    <property type="match status" value="1"/>
</dbReference>
<dbReference type="Gene3D" id="1.10.4030.10">
    <property type="entry name" value="Porin chaperone SurA, peptide-binding domain"/>
    <property type="match status" value="1"/>
</dbReference>
<dbReference type="InterPro" id="IPR027304">
    <property type="entry name" value="Trigger_fact/SurA_dom_sf"/>
</dbReference>
<comment type="caution">
    <text evidence="9">The sequence shown here is derived from an EMBL/GenBank/DDBJ whole genome shotgun (WGS) entry which is preliminary data.</text>
</comment>
<evidence type="ECO:0000313" key="10">
    <source>
        <dbReference type="Proteomes" id="UP000243451"/>
    </source>
</evidence>
<dbReference type="GO" id="GO:0042277">
    <property type="term" value="F:peptide binding"/>
    <property type="evidence" value="ECO:0007669"/>
    <property type="project" value="InterPro"/>
</dbReference>
<dbReference type="GO" id="GO:0050821">
    <property type="term" value="P:protein stabilization"/>
    <property type="evidence" value="ECO:0007669"/>
    <property type="project" value="InterPro"/>
</dbReference>
<sequence precursor="true">MRWKASLTMVSPVTESVKIMHFKLMTALSLCAGIFLSSTAQAAVEPLDRVAAIVDNDVVMASQVDERMASVRQQFAQNNTPAPTDSELRSQVLDRLILESIQLQMGERAGITIDDASLDQAVQQIAARNGVTPAQFRAALARDGINFSQLREQIRREMIINRVRQRRVRDNIQVTDQEVRNFLNSEVGKYQTSADYRLAMIVLPLAENASPSEVEKVGRAATDIYRQLQSGADFNTLAASRSAGDTALEGGELGWRKAAQLPPPFARAVDALEIGGVTQPMRSPAGIHILKLLDRRGGEGQMVEEFHVRHILIKPSEIRSEGEAAQLTQRIYDRIKAGESFAALAKAYSEDPGTALNGGDLDWVTPDAMTPEFGEVMTTTPENTLSRPFQTQYGWHILEVLGTRNVDMTDEMREQQAINLIRSRKYEEELQTWLLQIRDEAYVEIKNG</sequence>
<dbReference type="Pfam" id="PF13616">
    <property type="entry name" value="Rotamase_3"/>
    <property type="match status" value="1"/>
</dbReference>
<dbReference type="GO" id="GO:0006457">
    <property type="term" value="P:protein folding"/>
    <property type="evidence" value="ECO:0007669"/>
    <property type="project" value="UniProtKB-UniRule"/>
</dbReference>
<dbReference type="InterPro" id="IPR046357">
    <property type="entry name" value="PPIase_dom_sf"/>
</dbReference>
<comment type="function">
    <text evidence="7">Chaperone involved in the correct folding and assembly of outer membrane proteins. Recognizes specific patterns of aromatic residues and the orientation of their side chains, which are found more frequently in integral outer membrane proteins. May act in both early periplasmic and late outer membrane-associated steps of protein maturation.</text>
</comment>
<evidence type="ECO:0000256" key="3">
    <source>
        <dbReference type="ARBA" id="ARBA00022764"/>
    </source>
</evidence>
<evidence type="ECO:0000256" key="4">
    <source>
        <dbReference type="ARBA" id="ARBA00023110"/>
    </source>
</evidence>
<feature type="domain" description="PpiC" evidence="8">
    <location>
        <begin position="193"/>
        <end position="294"/>
    </location>
</feature>
<dbReference type="Proteomes" id="UP000243451">
    <property type="component" value="Unassembled WGS sequence"/>
</dbReference>
<gene>
    <name evidence="7" type="primary">surA</name>
    <name evidence="9" type="ORF">C1949_17120</name>
</gene>
<dbReference type="OrthoDB" id="14196at2"/>
<reference evidence="9 10" key="1">
    <citation type="submission" date="2018-01" db="EMBL/GenBank/DDBJ databases">
        <title>Draft genome of the type strain Pseudomonas oceani DSM 100277 isolated from the deep water in Okinawa trough, northwestern Pacific Ocean.</title>
        <authorList>
            <person name="Gomila M."/>
            <person name="Mulet M."/>
            <person name="Garcia-Valdes E."/>
            <person name="Lalucat J."/>
        </authorList>
    </citation>
    <scope>NUCLEOTIDE SEQUENCE [LARGE SCALE GENOMIC DNA]</scope>
    <source>
        <strain evidence="9 10">DSM 100277</strain>
    </source>
</reference>
<keyword evidence="10" id="KW-1185">Reference proteome</keyword>
<proteinExistence type="inferred from homology"/>
<keyword evidence="3 7" id="KW-0574">Periplasm</keyword>
<organism evidence="9 10">
    <name type="scientific">Halopseudomonas oceani</name>
    <dbReference type="NCBI Taxonomy" id="1708783"/>
    <lineage>
        <taxon>Bacteria</taxon>
        <taxon>Pseudomonadati</taxon>
        <taxon>Pseudomonadota</taxon>
        <taxon>Gammaproteobacteria</taxon>
        <taxon>Pseudomonadales</taxon>
        <taxon>Pseudomonadaceae</taxon>
        <taxon>Halopseudomonas</taxon>
    </lineage>
</organism>
<feature type="chain" id="PRO_5015206130" description="Chaperone SurA" evidence="7">
    <location>
        <begin position="43"/>
        <end position="448"/>
    </location>
</feature>
<dbReference type="PROSITE" id="PS50198">
    <property type="entry name" value="PPIC_PPIASE_2"/>
    <property type="match status" value="2"/>
</dbReference>
<comment type="subcellular location">
    <subcellularLocation>
        <location evidence="7">Periplasm</location>
    </subcellularLocation>
    <text evidence="7">Is capable of associating with the outer membrane.</text>
</comment>
<evidence type="ECO:0000256" key="2">
    <source>
        <dbReference type="ARBA" id="ARBA00022737"/>
    </source>
</evidence>
<protein>
    <recommendedName>
        <fullName evidence="7">Chaperone SurA</fullName>
    </recommendedName>
    <alternativeName>
        <fullName evidence="7">Peptidyl-prolyl cis-trans isomerase SurA</fullName>
        <shortName evidence="7">PPIase SurA</shortName>
        <ecNumber evidence="7">5.2.1.8</ecNumber>
    </alternativeName>
    <alternativeName>
        <fullName evidence="7">Rotamase SurA</fullName>
    </alternativeName>
</protein>
<dbReference type="InterPro" id="IPR023034">
    <property type="entry name" value="PPIase_SurA"/>
</dbReference>
<evidence type="ECO:0000256" key="1">
    <source>
        <dbReference type="ARBA" id="ARBA00022729"/>
    </source>
</evidence>
<dbReference type="PANTHER" id="PTHR47637">
    <property type="entry name" value="CHAPERONE SURA"/>
    <property type="match status" value="1"/>
</dbReference>
<accession>A0A2P4ER44</accession>
<dbReference type="InterPro" id="IPR015391">
    <property type="entry name" value="SurA_N"/>
</dbReference>
<dbReference type="SUPFAM" id="SSF54534">
    <property type="entry name" value="FKBP-like"/>
    <property type="match status" value="2"/>
</dbReference>
<dbReference type="GO" id="GO:0003755">
    <property type="term" value="F:peptidyl-prolyl cis-trans isomerase activity"/>
    <property type="evidence" value="ECO:0007669"/>
    <property type="project" value="UniProtKB-UniRule"/>
</dbReference>
<dbReference type="EC" id="5.2.1.8" evidence="7"/>
<comment type="catalytic activity">
    <reaction evidence="7">
        <text>[protein]-peptidylproline (omega=180) = [protein]-peptidylproline (omega=0)</text>
        <dbReference type="Rhea" id="RHEA:16237"/>
        <dbReference type="Rhea" id="RHEA-COMP:10747"/>
        <dbReference type="Rhea" id="RHEA-COMP:10748"/>
        <dbReference type="ChEBI" id="CHEBI:83833"/>
        <dbReference type="ChEBI" id="CHEBI:83834"/>
        <dbReference type="EC" id="5.2.1.8"/>
    </reaction>
</comment>
<dbReference type="GO" id="GO:0030288">
    <property type="term" value="C:outer membrane-bounded periplasmic space"/>
    <property type="evidence" value="ECO:0007669"/>
    <property type="project" value="InterPro"/>
</dbReference>
<evidence type="ECO:0000256" key="5">
    <source>
        <dbReference type="ARBA" id="ARBA00023186"/>
    </source>
</evidence>
<dbReference type="InterPro" id="IPR050280">
    <property type="entry name" value="OMP_Chaperone_SurA"/>
</dbReference>
<dbReference type="Pfam" id="PF09312">
    <property type="entry name" value="SurA_N"/>
    <property type="match status" value="1"/>
</dbReference>
<dbReference type="EMBL" id="PPSK01000023">
    <property type="protein sequence ID" value="POB01107.1"/>
    <property type="molecule type" value="Genomic_DNA"/>
</dbReference>
<dbReference type="InterPro" id="IPR000297">
    <property type="entry name" value="PPIase_PpiC"/>
</dbReference>
<dbReference type="Pfam" id="PF00639">
    <property type="entry name" value="Rotamase"/>
    <property type="match status" value="1"/>
</dbReference>
<evidence type="ECO:0000256" key="6">
    <source>
        <dbReference type="ARBA" id="ARBA00023235"/>
    </source>
</evidence>
<dbReference type="HAMAP" id="MF_01183">
    <property type="entry name" value="Chaperone_SurA"/>
    <property type="match status" value="1"/>
</dbReference>
<feature type="domain" description="PpiC" evidence="8">
    <location>
        <begin position="303"/>
        <end position="402"/>
    </location>
</feature>
<keyword evidence="5 7" id="KW-0143">Chaperone</keyword>
<dbReference type="GO" id="GO:0051082">
    <property type="term" value="F:unfolded protein binding"/>
    <property type="evidence" value="ECO:0007669"/>
    <property type="project" value="UniProtKB-UniRule"/>
</dbReference>